<evidence type="ECO:0000256" key="6">
    <source>
        <dbReference type="ARBA" id="ARBA00038001"/>
    </source>
</evidence>
<dbReference type="Proteomes" id="UP000509513">
    <property type="component" value="Chromosome"/>
</dbReference>
<organism evidence="8 9">
    <name type="scientific">Aliarcobacter cibarius</name>
    <dbReference type="NCBI Taxonomy" id="255507"/>
    <lineage>
        <taxon>Bacteria</taxon>
        <taxon>Pseudomonadati</taxon>
        <taxon>Campylobacterota</taxon>
        <taxon>Epsilonproteobacteria</taxon>
        <taxon>Campylobacterales</taxon>
        <taxon>Arcobacteraceae</taxon>
        <taxon>Aliarcobacter</taxon>
    </lineage>
</organism>
<keyword evidence="8" id="KW-0503">Monooxygenase</keyword>
<dbReference type="PANTHER" id="PTHR21496:SF0">
    <property type="entry name" value="RIESKE DOMAIN-CONTAINING PROTEIN"/>
    <property type="match status" value="1"/>
</dbReference>
<feature type="domain" description="Rieske" evidence="7">
    <location>
        <begin position="4"/>
        <end position="102"/>
    </location>
</feature>
<dbReference type="KEGG" id="acib:ACBT_0271"/>
<dbReference type="Gene3D" id="2.102.10.10">
    <property type="entry name" value="Rieske [2Fe-2S] iron-sulphur domain"/>
    <property type="match status" value="1"/>
</dbReference>
<accession>A0A7L5JM97</accession>
<evidence type="ECO:0000256" key="4">
    <source>
        <dbReference type="ARBA" id="ARBA00023014"/>
    </source>
</evidence>
<dbReference type="Pfam" id="PF00355">
    <property type="entry name" value="Rieske"/>
    <property type="match status" value="1"/>
</dbReference>
<dbReference type="PANTHER" id="PTHR21496">
    <property type="entry name" value="FERREDOXIN-RELATED"/>
    <property type="match status" value="1"/>
</dbReference>
<dbReference type="GO" id="GO:0004497">
    <property type="term" value="F:monooxygenase activity"/>
    <property type="evidence" value="ECO:0007669"/>
    <property type="project" value="UniProtKB-KW"/>
</dbReference>
<evidence type="ECO:0000256" key="3">
    <source>
        <dbReference type="ARBA" id="ARBA00023004"/>
    </source>
</evidence>
<dbReference type="EMBL" id="CP054051">
    <property type="protein sequence ID" value="QKJ26250.1"/>
    <property type="molecule type" value="Genomic_DNA"/>
</dbReference>
<evidence type="ECO:0000313" key="8">
    <source>
        <dbReference type="EMBL" id="QKJ26250.1"/>
    </source>
</evidence>
<proteinExistence type="inferred from homology"/>
<dbReference type="AlphaFoldDB" id="A0A7L5JM97"/>
<keyword evidence="4" id="KW-0411">Iron-sulfur</keyword>
<dbReference type="SUPFAM" id="SSF50022">
    <property type="entry name" value="ISP domain"/>
    <property type="match status" value="1"/>
</dbReference>
<dbReference type="InterPro" id="IPR036922">
    <property type="entry name" value="Rieske_2Fe-2S_sf"/>
</dbReference>
<keyword evidence="8" id="KW-0560">Oxidoreductase</keyword>
<dbReference type="InterPro" id="IPR017941">
    <property type="entry name" value="Rieske_2Fe-2S"/>
</dbReference>
<comment type="cofactor">
    <cofactor evidence="5">
        <name>[2Fe-2S] cluster</name>
        <dbReference type="ChEBI" id="CHEBI:190135"/>
    </cofactor>
</comment>
<evidence type="ECO:0000313" key="9">
    <source>
        <dbReference type="Proteomes" id="UP000509513"/>
    </source>
</evidence>
<reference evidence="8 9" key="1">
    <citation type="submission" date="2020-05" db="EMBL/GenBank/DDBJ databases">
        <title>Complete genome sequencing of Campylobacter and Arcobacter type strains.</title>
        <authorList>
            <person name="Miller W.G."/>
            <person name="Yee E."/>
        </authorList>
    </citation>
    <scope>NUCLEOTIDE SEQUENCE [LARGE SCALE GENOMIC DNA]</scope>
    <source>
        <strain evidence="8 9">LMG 21996</strain>
    </source>
</reference>
<dbReference type="GO" id="GO:0051537">
    <property type="term" value="F:2 iron, 2 sulfur cluster binding"/>
    <property type="evidence" value="ECO:0007669"/>
    <property type="project" value="UniProtKB-KW"/>
</dbReference>
<name>A0A7L5JM97_9BACT</name>
<dbReference type="CDD" id="cd03474">
    <property type="entry name" value="Rieske_T4moC"/>
    <property type="match status" value="1"/>
</dbReference>
<evidence type="ECO:0000259" key="7">
    <source>
        <dbReference type="PROSITE" id="PS51296"/>
    </source>
</evidence>
<evidence type="ECO:0000256" key="5">
    <source>
        <dbReference type="ARBA" id="ARBA00034078"/>
    </source>
</evidence>
<keyword evidence="2" id="KW-0479">Metal-binding</keyword>
<keyword evidence="1" id="KW-0001">2Fe-2S</keyword>
<protein>
    <submittedName>
        <fullName evidence="8">Toluene monooxygenase system, NADH oxidoreductase ferredoxin component</fullName>
    </submittedName>
</protein>
<comment type="similarity">
    <text evidence="6">Belongs to the bacterial ring-hydroxylating dioxygenase ferredoxin component family.</text>
</comment>
<sequence length="114" mass="12634">MAFEKICTLDDVWEGEMKAFTTKDGTEVLVVAHEDDKIVIFQNMCPHQEITLGQKGILNENGVLVCTAHLWEFDSCTGKGLNPTDCKLAVYPSKVEGDDIYVDTEGITPEKSHS</sequence>
<gene>
    <name evidence="8" type="primary">tmoC</name>
    <name evidence="8" type="ORF">ACBT_0271</name>
</gene>
<dbReference type="RefSeq" id="WP_024774225.1">
    <property type="nucleotide sequence ID" value="NZ_CP054051.1"/>
</dbReference>
<dbReference type="PROSITE" id="PS51296">
    <property type="entry name" value="RIESKE"/>
    <property type="match status" value="1"/>
</dbReference>
<dbReference type="GO" id="GO:0046872">
    <property type="term" value="F:metal ion binding"/>
    <property type="evidence" value="ECO:0007669"/>
    <property type="project" value="UniProtKB-KW"/>
</dbReference>
<evidence type="ECO:0000256" key="2">
    <source>
        <dbReference type="ARBA" id="ARBA00022723"/>
    </source>
</evidence>
<evidence type="ECO:0000256" key="1">
    <source>
        <dbReference type="ARBA" id="ARBA00022714"/>
    </source>
</evidence>
<keyword evidence="3" id="KW-0408">Iron</keyword>